<dbReference type="AlphaFoldDB" id="A0A4R5UQK2"/>
<name>A0A4R5UQK2_9RHOB</name>
<evidence type="ECO:0000256" key="2">
    <source>
        <dbReference type="ARBA" id="ARBA00023015"/>
    </source>
</evidence>
<dbReference type="Proteomes" id="UP000295301">
    <property type="component" value="Unassembled WGS sequence"/>
</dbReference>
<dbReference type="SUPFAM" id="SSF53850">
    <property type="entry name" value="Periplasmic binding protein-like II"/>
    <property type="match status" value="1"/>
</dbReference>
<reference evidence="7 8" key="1">
    <citation type="submission" date="2019-03" db="EMBL/GenBank/DDBJ databases">
        <title>Ruegeria lutea sp. nov., a novel strain, isolated from marine sediment, the Masan Bay, South Korea.</title>
        <authorList>
            <person name="Kim J."/>
            <person name="Kim D.-Y."/>
            <person name="Lee S.-S."/>
        </authorList>
    </citation>
    <scope>NUCLEOTIDE SEQUENCE [LARGE SCALE GENOMIC DNA]</scope>
    <source>
        <strain evidence="7 8">318-1</strain>
    </source>
</reference>
<keyword evidence="5" id="KW-0804">Transcription</keyword>
<evidence type="ECO:0000256" key="5">
    <source>
        <dbReference type="ARBA" id="ARBA00023163"/>
    </source>
</evidence>
<evidence type="ECO:0000259" key="6">
    <source>
        <dbReference type="PROSITE" id="PS50931"/>
    </source>
</evidence>
<keyword evidence="8" id="KW-1185">Reference proteome</keyword>
<comment type="similarity">
    <text evidence="1">Belongs to the LysR transcriptional regulatory family.</text>
</comment>
<keyword evidence="2" id="KW-0805">Transcription regulation</keyword>
<dbReference type="InterPro" id="IPR000847">
    <property type="entry name" value="LysR_HTH_N"/>
</dbReference>
<keyword evidence="3" id="KW-0238">DNA-binding</keyword>
<keyword evidence="4" id="KW-0010">Activator</keyword>
<dbReference type="InterPro" id="IPR005119">
    <property type="entry name" value="LysR_subst-bd"/>
</dbReference>
<sequence>MDIRQLRYFVAIVEQGSFSRAAVILHVAQPALSLHVRNIEAELGTSLLFRTPKGVVPTEAGEILLRNARTIIDQLTITEEEVRGHQNDPAGVVRLGLPGTISEILSVPLIMAARSRYPRIELRIAEAMSGFVLEWLRESRVDLAVIYRNVSDNGLATVELLEEELVFFGPAQGLSDPPNAGPLPAPEAMPLLADLTDLPLILPGKAHGLRLLIDRHAAAAGVDLDVSIEVDSYSNIKRLVCSGLGCSILPLNAISQEVAEGKLESWHIGDVRLRRSAYLAFPEARPMTNAVAAIRDLAEEVLRDLARKGSWVGARALPGETS</sequence>
<accession>A0A4R5UQK2</accession>
<comment type="caution">
    <text evidence="7">The sequence shown here is derived from an EMBL/GenBank/DDBJ whole genome shotgun (WGS) entry which is preliminary data.</text>
</comment>
<feature type="domain" description="HTH lysR-type" evidence="6">
    <location>
        <begin position="1"/>
        <end position="58"/>
    </location>
</feature>
<dbReference type="EMBL" id="SMUV01000074">
    <property type="protein sequence ID" value="TDK41205.1"/>
    <property type="molecule type" value="Genomic_DNA"/>
</dbReference>
<dbReference type="SUPFAM" id="SSF46785">
    <property type="entry name" value="Winged helix' DNA-binding domain"/>
    <property type="match status" value="1"/>
</dbReference>
<dbReference type="GO" id="GO:2000142">
    <property type="term" value="P:regulation of DNA-templated transcription initiation"/>
    <property type="evidence" value="ECO:0007669"/>
    <property type="project" value="TreeGrafter"/>
</dbReference>
<evidence type="ECO:0000313" key="7">
    <source>
        <dbReference type="EMBL" id="TDK41205.1"/>
    </source>
</evidence>
<dbReference type="RefSeq" id="WP_133361774.1">
    <property type="nucleotide sequence ID" value="NZ_SMUV01000074.1"/>
</dbReference>
<dbReference type="GO" id="GO:0003677">
    <property type="term" value="F:DNA binding"/>
    <property type="evidence" value="ECO:0007669"/>
    <property type="project" value="UniProtKB-KW"/>
</dbReference>
<dbReference type="InterPro" id="IPR036390">
    <property type="entry name" value="WH_DNA-bd_sf"/>
</dbReference>
<dbReference type="Pfam" id="PF03466">
    <property type="entry name" value="LysR_substrate"/>
    <property type="match status" value="1"/>
</dbReference>
<dbReference type="InterPro" id="IPR036388">
    <property type="entry name" value="WH-like_DNA-bd_sf"/>
</dbReference>
<dbReference type="FunFam" id="1.10.10.10:FF:000001">
    <property type="entry name" value="LysR family transcriptional regulator"/>
    <property type="match status" value="1"/>
</dbReference>
<dbReference type="Gene3D" id="3.40.190.290">
    <property type="match status" value="1"/>
</dbReference>
<dbReference type="PRINTS" id="PR00039">
    <property type="entry name" value="HTHLYSR"/>
</dbReference>
<evidence type="ECO:0000256" key="4">
    <source>
        <dbReference type="ARBA" id="ARBA00023159"/>
    </source>
</evidence>
<dbReference type="PROSITE" id="PS50931">
    <property type="entry name" value="HTH_LYSR"/>
    <property type="match status" value="1"/>
</dbReference>
<organism evidence="7 8">
    <name type="scientific">Antarcticimicrobium luteum</name>
    <dbReference type="NCBI Taxonomy" id="2547397"/>
    <lineage>
        <taxon>Bacteria</taxon>
        <taxon>Pseudomonadati</taxon>
        <taxon>Pseudomonadota</taxon>
        <taxon>Alphaproteobacteria</taxon>
        <taxon>Rhodobacterales</taxon>
        <taxon>Paracoccaceae</taxon>
        <taxon>Antarcticimicrobium</taxon>
    </lineage>
</organism>
<evidence type="ECO:0000313" key="8">
    <source>
        <dbReference type="Proteomes" id="UP000295301"/>
    </source>
</evidence>
<evidence type="ECO:0000256" key="1">
    <source>
        <dbReference type="ARBA" id="ARBA00009437"/>
    </source>
</evidence>
<dbReference type="GO" id="GO:0003700">
    <property type="term" value="F:DNA-binding transcription factor activity"/>
    <property type="evidence" value="ECO:0007669"/>
    <property type="project" value="InterPro"/>
</dbReference>
<gene>
    <name evidence="7" type="ORF">E1832_21175</name>
</gene>
<protein>
    <submittedName>
        <fullName evidence="7">LysR family transcriptional regulator</fullName>
    </submittedName>
</protein>
<dbReference type="Gene3D" id="1.10.10.10">
    <property type="entry name" value="Winged helix-like DNA-binding domain superfamily/Winged helix DNA-binding domain"/>
    <property type="match status" value="1"/>
</dbReference>
<dbReference type="CDD" id="cd08433">
    <property type="entry name" value="PBP2_Nac"/>
    <property type="match status" value="1"/>
</dbReference>
<dbReference type="PANTHER" id="PTHR30293">
    <property type="entry name" value="TRANSCRIPTIONAL REGULATORY PROTEIN NAC-RELATED"/>
    <property type="match status" value="1"/>
</dbReference>
<dbReference type="OrthoDB" id="8479357at2"/>
<evidence type="ECO:0000256" key="3">
    <source>
        <dbReference type="ARBA" id="ARBA00023125"/>
    </source>
</evidence>
<proteinExistence type="inferred from homology"/>
<dbReference type="Pfam" id="PF00126">
    <property type="entry name" value="HTH_1"/>
    <property type="match status" value="1"/>
</dbReference>
<dbReference type="PANTHER" id="PTHR30293:SF0">
    <property type="entry name" value="NITROGEN ASSIMILATION REGULATORY PROTEIN NAC"/>
    <property type="match status" value="1"/>
</dbReference>